<proteinExistence type="predicted"/>
<name>A0ABV8ITB2_9ACTN</name>
<sequence>MALPRSPGSWHYAESPVTVQVGGAPLHACAGFEQAGFGSVVVSVVGGLATPGGDLGPDGLGAYLLSELDRRGQRHDVEVGTGCRTGRVVLLYPHDGGRVMVADAAGIAAMSPGHVDASIRRAAASHRHVVGSISGYLYFNDAADRIRRAAVSALRETGGLLWVDVVPHDLYTVLTFDEFRAAVTGLHFLSMDEETCGGFAAKAGVTETELLADLRELGIIVFLDRQGRVDRIGGREDRSVVHRPDAERTPGATDVTIAGEIARQAADLLGLRVLQPPRA</sequence>
<comment type="caution">
    <text evidence="1">The sequence shown here is derived from an EMBL/GenBank/DDBJ whole genome shotgun (WGS) entry which is preliminary data.</text>
</comment>
<protein>
    <recommendedName>
        <fullName evidence="3">Carbohydrate kinase PfkB domain-containing protein</fullName>
    </recommendedName>
</protein>
<reference evidence="2" key="1">
    <citation type="journal article" date="2019" name="Int. J. Syst. Evol. Microbiol.">
        <title>The Global Catalogue of Microorganisms (GCM) 10K type strain sequencing project: providing services to taxonomists for standard genome sequencing and annotation.</title>
        <authorList>
            <consortium name="The Broad Institute Genomics Platform"/>
            <consortium name="The Broad Institute Genome Sequencing Center for Infectious Disease"/>
            <person name="Wu L."/>
            <person name="Ma J."/>
        </authorList>
    </citation>
    <scope>NUCLEOTIDE SEQUENCE [LARGE SCALE GENOMIC DNA]</scope>
    <source>
        <strain evidence="2">TBRC 5832</strain>
    </source>
</reference>
<organism evidence="1 2">
    <name type="scientific">Actinoplanes subglobosus</name>
    <dbReference type="NCBI Taxonomy" id="1547892"/>
    <lineage>
        <taxon>Bacteria</taxon>
        <taxon>Bacillati</taxon>
        <taxon>Actinomycetota</taxon>
        <taxon>Actinomycetes</taxon>
        <taxon>Micromonosporales</taxon>
        <taxon>Micromonosporaceae</taxon>
        <taxon>Actinoplanes</taxon>
    </lineage>
</organism>
<dbReference type="RefSeq" id="WP_378067193.1">
    <property type="nucleotide sequence ID" value="NZ_JBHSBL010000015.1"/>
</dbReference>
<accession>A0ABV8ITB2</accession>
<evidence type="ECO:0008006" key="3">
    <source>
        <dbReference type="Google" id="ProtNLM"/>
    </source>
</evidence>
<dbReference type="InterPro" id="IPR029056">
    <property type="entry name" value="Ribokinase-like"/>
</dbReference>
<dbReference type="Gene3D" id="3.40.1190.20">
    <property type="match status" value="1"/>
</dbReference>
<keyword evidence="2" id="KW-1185">Reference proteome</keyword>
<dbReference type="Proteomes" id="UP001595867">
    <property type="component" value="Unassembled WGS sequence"/>
</dbReference>
<evidence type="ECO:0000313" key="2">
    <source>
        <dbReference type="Proteomes" id="UP001595867"/>
    </source>
</evidence>
<dbReference type="SUPFAM" id="SSF53613">
    <property type="entry name" value="Ribokinase-like"/>
    <property type="match status" value="1"/>
</dbReference>
<gene>
    <name evidence="1" type="ORF">ACFO0C_14905</name>
</gene>
<evidence type="ECO:0000313" key="1">
    <source>
        <dbReference type="EMBL" id="MFC4066222.1"/>
    </source>
</evidence>
<dbReference type="EMBL" id="JBHSBL010000015">
    <property type="protein sequence ID" value="MFC4066222.1"/>
    <property type="molecule type" value="Genomic_DNA"/>
</dbReference>